<dbReference type="Pfam" id="PF13432">
    <property type="entry name" value="TPR_16"/>
    <property type="match status" value="1"/>
</dbReference>
<gene>
    <name evidence="4" type="ORF">Q5716_00560</name>
</gene>
<feature type="repeat" description="TPR" evidence="3">
    <location>
        <begin position="107"/>
        <end position="140"/>
    </location>
</feature>
<keyword evidence="2 3" id="KW-0802">TPR repeat</keyword>
<dbReference type="Proteomes" id="UP001241072">
    <property type="component" value="Unassembled WGS sequence"/>
</dbReference>
<dbReference type="PROSITE" id="PS50005">
    <property type="entry name" value="TPR"/>
    <property type="match status" value="2"/>
</dbReference>
<dbReference type="RefSeq" id="WP_305001143.1">
    <property type="nucleotide sequence ID" value="NZ_JAUQUB010000001.1"/>
</dbReference>
<evidence type="ECO:0000256" key="2">
    <source>
        <dbReference type="ARBA" id="ARBA00022803"/>
    </source>
</evidence>
<name>A0ABT9BI62_9MICO</name>
<dbReference type="PROSITE" id="PS50293">
    <property type="entry name" value="TPR_REGION"/>
    <property type="match status" value="1"/>
</dbReference>
<protein>
    <submittedName>
        <fullName evidence="4">Tetratricopeptide repeat protein</fullName>
    </submittedName>
</protein>
<keyword evidence="5" id="KW-1185">Reference proteome</keyword>
<evidence type="ECO:0000256" key="3">
    <source>
        <dbReference type="PROSITE-ProRule" id="PRU00339"/>
    </source>
</evidence>
<reference evidence="4 5" key="1">
    <citation type="submission" date="2023-07" db="EMBL/GenBank/DDBJ databases">
        <title>Protaetiibacter sp. nov WY-16 isolated from soil.</title>
        <authorList>
            <person name="Liu B."/>
            <person name="Wan Y."/>
        </authorList>
    </citation>
    <scope>NUCLEOTIDE SEQUENCE [LARGE SCALE GENOMIC DNA]</scope>
    <source>
        <strain evidence="4 5">WY-16</strain>
    </source>
</reference>
<dbReference type="PANTHER" id="PTHR44858">
    <property type="entry name" value="TETRATRICOPEPTIDE REPEAT PROTEIN 6"/>
    <property type="match status" value="1"/>
</dbReference>
<proteinExistence type="predicted"/>
<dbReference type="EMBL" id="JAUQUB010000001">
    <property type="protein sequence ID" value="MDO7880712.1"/>
    <property type="molecule type" value="Genomic_DNA"/>
</dbReference>
<evidence type="ECO:0000313" key="4">
    <source>
        <dbReference type="EMBL" id="MDO7880712.1"/>
    </source>
</evidence>
<sequence>MMDDDDKATAADAVAQSLASKGDIPAAIQYLTDAQRTLNHYGLWHNLGRLQVSAGDYEGAIDSFSRAIQHDYNPSLVSRGLAYEYLLMNAEATADYLEALRRDPGDLEALINLGTLYVEEGQLPSARELLERAAAIDPTANWQLSDVYLESADWNGAIAVADLAIAAGEPRAHLARALAREALGDDPVPDFRAAVEAGARTAESELERYLVKRDRA</sequence>
<evidence type="ECO:0000256" key="1">
    <source>
        <dbReference type="ARBA" id="ARBA00022737"/>
    </source>
</evidence>
<dbReference type="InterPro" id="IPR019734">
    <property type="entry name" value="TPR_rpt"/>
</dbReference>
<dbReference type="Pfam" id="PF14559">
    <property type="entry name" value="TPR_19"/>
    <property type="match status" value="1"/>
</dbReference>
<organism evidence="4 5">
    <name type="scientific">Antiquaquibacter soli</name>
    <dbReference type="NCBI Taxonomy" id="3064523"/>
    <lineage>
        <taxon>Bacteria</taxon>
        <taxon>Bacillati</taxon>
        <taxon>Actinomycetota</taxon>
        <taxon>Actinomycetes</taxon>
        <taxon>Micrococcales</taxon>
        <taxon>Microbacteriaceae</taxon>
        <taxon>Antiquaquibacter</taxon>
    </lineage>
</organism>
<dbReference type="InterPro" id="IPR050498">
    <property type="entry name" value="Ycf3"/>
</dbReference>
<dbReference type="SUPFAM" id="SSF48452">
    <property type="entry name" value="TPR-like"/>
    <property type="match status" value="1"/>
</dbReference>
<dbReference type="PANTHER" id="PTHR44858:SF1">
    <property type="entry name" value="UDP-N-ACETYLGLUCOSAMINE--PEPTIDE N-ACETYLGLUCOSAMINYLTRANSFERASE SPINDLY-RELATED"/>
    <property type="match status" value="1"/>
</dbReference>
<keyword evidence="1" id="KW-0677">Repeat</keyword>
<dbReference type="InterPro" id="IPR011990">
    <property type="entry name" value="TPR-like_helical_dom_sf"/>
</dbReference>
<feature type="repeat" description="TPR" evidence="3">
    <location>
        <begin position="41"/>
        <end position="74"/>
    </location>
</feature>
<dbReference type="SMART" id="SM00028">
    <property type="entry name" value="TPR"/>
    <property type="match status" value="3"/>
</dbReference>
<evidence type="ECO:0000313" key="5">
    <source>
        <dbReference type="Proteomes" id="UP001241072"/>
    </source>
</evidence>
<accession>A0ABT9BI62</accession>
<comment type="caution">
    <text evidence="4">The sequence shown here is derived from an EMBL/GenBank/DDBJ whole genome shotgun (WGS) entry which is preliminary data.</text>
</comment>
<dbReference type="Gene3D" id="1.25.40.10">
    <property type="entry name" value="Tetratricopeptide repeat domain"/>
    <property type="match status" value="1"/>
</dbReference>